<dbReference type="InterPro" id="IPR000210">
    <property type="entry name" value="BTB/POZ_dom"/>
</dbReference>
<evidence type="ECO:0000313" key="3">
    <source>
        <dbReference type="WBParaSite" id="PDA_v2.g9899.t1"/>
    </source>
</evidence>
<dbReference type="Pfam" id="PF00651">
    <property type="entry name" value="BTB"/>
    <property type="match status" value="1"/>
</dbReference>
<dbReference type="PANTHER" id="PTHR45774">
    <property type="entry name" value="BTB/POZ DOMAIN-CONTAINING"/>
    <property type="match status" value="1"/>
</dbReference>
<dbReference type="AlphaFoldDB" id="A0A914R0Y0"/>
<dbReference type="Proteomes" id="UP000887578">
    <property type="component" value="Unplaced"/>
</dbReference>
<dbReference type="InterPro" id="IPR011333">
    <property type="entry name" value="SKP1/BTB/POZ_sf"/>
</dbReference>
<feature type="domain" description="BTB" evidence="1">
    <location>
        <begin position="25"/>
        <end position="90"/>
    </location>
</feature>
<dbReference type="PROSITE" id="PS50097">
    <property type="entry name" value="BTB"/>
    <property type="match status" value="1"/>
</dbReference>
<reference evidence="3" key="1">
    <citation type="submission" date="2022-11" db="UniProtKB">
        <authorList>
            <consortium name="WormBaseParasite"/>
        </authorList>
    </citation>
    <scope>IDENTIFICATION</scope>
</reference>
<dbReference type="SMART" id="SM00225">
    <property type="entry name" value="BTB"/>
    <property type="match status" value="1"/>
</dbReference>
<organism evidence="2 3">
    <name type="scientific">Panagrolaimus davidi</name>
    <dbReference type="NCBI Taxonomy" id="227884"/>
    <lineage>
        <taxon>Eukaryota</taxon>
        <taxon>Metazoa</taxon>
        <taxon>Ecdysozoa</taxon>
        <taxon>Nematoda</taxon>
        <taxon>Chromadorea</taxon>
        <taxon>Rhabditida</taxon>
        <taxon>Tylenchina</taxon>
        <taxon>Panagrolaimomorpha</taxon>
        <taxon>Panagrolaimoidea</taxon>
        <taxon>Panagrolaimidae</taxon>
        <taxon>Panagrolaimus</taxon>
    </lineage>
</organism>
<protein>
    <submittedName>
        <fullName evidence="3">BTB domain-containing protein</fullName>
    </submittedName>
</protein>
<dbReference type="Gene3D" id="3.30.710.10">
    <property type="entry name" value="Potassium Channel Kv1.1, Chain A"/>
    <property type="match status" value="1"/>
</dbReference>
<dbReference type="Pfam" id="PF07707">
    <property type="entry name" value="BACK"/>
    <property type="match status" value="1"/>
</dbReference>
<proteinExistence type="predicted"/>
<dbReference type="GO" id="GO:0022008">
    <property type="term" value="P:neurogenesis"/>
    <property type="evidence" value="ECO:0007669"/>
    <property type="project" value="TreeGrafter"/>
</dbReference>
<dbReference type="CDD" id="cd18186">
    <property type="entry name" value="BTB_POZ_ZBTB_KLHL-like"/>
    <property type="match status" value="1"/>
</dbReference>
<evidence type="ECO:0000259" key="1">
    <source>
        <dbReference type="PROSITE" id="PS50097"/>
    </source>
</evidence>
<keyword evidence="2" id="KW-1185">Reference proteome</keyword>
<name>A0A914R0Y0_9BILA</name>
<dbReference type="SUPFAM" id="SSF54695">
    <property type="entry name" value="POZ domain"/>
    <property type="match status" value="1"/>
</dbReference>
<accession>A0A914R0Y0</accession>
<evidence type="ECO:0000313" key="2">
    <source>
        <dbReference type="Proteomes" id="UP000887578"/>
    </source>
</evidence>
<dbReference type="WBParaSite" id="PDA_v2.g9899.t1">
    <property type="protein sequence ID" value="PDA_v2.g9899.t1"/>
    <property type="gene ID" value="PDA_v2.g9899"/>
</dbReference>
<dbReference type="PANTHER" id="PTHR45774:SF4">
    <property type="entry name" value="AXUNDEAD, ISOFORM F"/>
    <property type="match status" value="1"/>
</dbReference>
<dbReference type="GO" id="GO:0005829">
    <property type="term" value="C:cytosol"/>
    <property type="evidence" value="ECO:0007669"/>
    <property type="project" value="TreeGrafter"/>
</dbReference>
<sequence>MVFNCKLCDERFKMFQSQDRENDFFDVTFDVEGKLIHAHKFMLASISEVLKRMVSNTWNNGDPIKIEAYSFKDFYEFLKFIYSGKCSFTDENIFSMVDLSEFYQVKSLQHKCDQFLSKKEYTAKNVLVILKALSNYSLPLFEKALCKAAKENRINLLESNGFMETSKESVMKIVKFEDRIASEEKLFEKICEWAENQAQKKQEESSEEILNMNDAIKSELTEILPYIQFKKMNIKFLNRFVVKKGFIFSYDELSEILDFVSSRAKVKVINSKGQTMVGMLQNDSAITANIKSLKNVQSSSIKSIYAYWKTNFEVPSTGSSLKKRDDVKWYFFCRNGLLGVIHFTAISHDDYLLAEMTPGISRFDTTEKCKIEIE</sequence>
<dbReference type="Gene3D" id="1.25.40.420">
    <property type="match status" value="1"/>
</dbReference>
<dbReference type="InterPro" id="IPR011705">
    <property type="entry name" value="BACK"/>
</dbReference>